<dbReference type="RefSeq" id="WP_091622390.1">
    <property type="nucleotide sequence ID" value="NZ_FOEF01000014.1"/>
</dbReference>
<keyword evidence="2" id="KW-1185">Reference proteome</keyword>
<evidence type="ECO:0000313" key="2">
    <source>
        <dbReference type="Proteomes" id="UP000198582"/>
    </source>
</evidence>
<gene>
    <name evidence="1" type="ORF">SAMN04489732_114177</name>
</gene>
<accession>A0A1H8YE61</accession>
<evidence type="ECO:0000313" key="1">
    <source>
        <dbReference type="EMBL" id="SEP50524.1"/>
    </source>
</evidence>
<dbReference type="OrthoDB" id="3690694at2"/>
<proteinExistence type="predicted"/>
<evidence type="ECO:0008006" key="3">
    <source>
        <dbReference type="Google" id="ProtNLM"/>
    </source>
</evidence>
<dbReference type="AlphaFoldDB" id="A0A1H8YE61"/>
<reference evidence="1 2" key="1">
    <citation type="submission" date="2016-10" db="EMBL/GenBank/DDBJ databases">
        <authorList>
            <person name="de Groot N.N."/>
        </authorList>
    </citation>
    <scope>NUCLEOTIDE SEQUENCE [LARGE SCALE GENOMIC DNA]</scope>
    <source>
        <strain evidence="1 2">DSM 44993</strain>
    </source>
</reference>
<dbReference type="Proteomes" id="UP000198582">
    <property type="component" value="Unassembled WGS sequence"/>
</dbReference>
<name>A0A1H8YE61_9PSEU</name>
<dbReference type="EMBL" id="FOEF01000014">
    <property type="protein sequence ID" value="SEP50524.1"/>
    <property type="molecule type" value="Genomic_DNA"/>
</dbReference>
<dbReference type="STRING" id="394193.SAMN04489732_114177"/>
<sequence>MSRSRLGRWLGSAKNLAGCVGGLIGLVLYLTGVVGAIWPLVVVVLYAAGALLAPPERVRLVADPAAEAAELRTSLAALAQTVSTHAGRLPESAVDSVRHVVEVLDDLLGHPIADAGLRHRVLLLARTDLPLSVEGYLNLPRWFAARRPAAAAELLTQLELLSGQADRLAEQVYATEVNRQADHTRYLRDRDQD</sequence>
<organism evidence="1 2">
    <name type="scientific">Amycolatopsis saalfeldensis</name>
    <dbReference type="NCBI Taxonomy" id="394193"/>
    <lineage>
        <taxon>Bacteria</taxon>
        <taxon>Bacillati</taxon>
        <taxon>Actinomycetota</taxon>
        <taxon>Actinomycetes</taxon>
        <taxon>Pseudonocardiales</taxon>
        <taxon>Pseudonocardiaceae</taxon>
        <taxon>Amycolatopsis</taxon>
    </lineage>
</organism>
<protein>
    <recommendedName>
        <fullName evidence="3">5-bromo-4-chloroindolyl phosphate hydrolysis protein</fullName>
    </recommendedName>
</protein>